<dbReference type="InterPro" id="IPR003171">
    <property type="entry name" value="Mehydrof_redctse-like"/>
</dbReference>
<dbReference type="Gene3D" id="3.20.20.220">
    <property type="match status" value="1"/>
</dbReference>
<keyword evidence="5 7" id="KW-0274">FAD</keyword>
<protein>
    <recommendedName>
        <fullName evidence="7">Methylenetetrahydrofolate reductase</fullName>
    </recommendedName>
</protein>
<proteinExistence type="inferred from homology"/>
<keyword evidence="9" id="KW-1185">Reference proteome</keyword>
<reference evidence="8" key="1">
    <citation type="submission" date="2021-03" db="EMBL/GenBank/DDBJ databases">
        <authorList>
            <person name="Li Z."/>
            <person name="Yang C."/>
        </authorList>
    </citation>
    <scope>NUCLEOTIDE SEQUENCE</scope>
    <source>
        <strain evidence="8">Dzin_1.0</strain>
        <tissue evidence="8">Leaf</tissue>
    </source>
</reference>
<sequence length="160" mass="17892">MQALPDVETNLHLTSLSMPLASNDARAAGIRNILTLLGDPLEKPDNENTFISAINLARHIRTTHDDYFYVTVKGYPGLPLFPPKAGANLIITQLFFDASIFLKFLDGYQRIGIKCPIIPGILSITTYRTFMFMTATCKMMVSPEVREKVEELKRDNTVLG</sequence>
<dbReference type="SUPFAM" id="SSF51730">
    <property type="entry name" value="FAD-linked oxidoreductase"/>
    <property type="match status" value="1"/>
</dbReference>
<dbReference type="GO" id="GO:0035999">
    <property type="term" value="P:tetrahydrofolate interconversion"/>
    <property type="evidence" value="ECO:0007669"/>
    <property type="project" value="TreeGrafter"/>
</dbReference>
<organism evidence="8 9">
    <name type="scientific">Dioscorea zingiberensis</name>
    <dbReference type="NCBI Taxonomy" id="325984"/>
    <lineage>
        <taxon>Eukaryota</taxon>
        <taxon>Viridiplantae</taxon>
        <taxon>Streptophyta</taxon>
        <taxon>Embryophyta</taxon>
        <taxon>Tracheophyta</taxon>
        <taxon>Spermatophyta</taxon>
        <taxon>Magnoliopsida</taxon>
        <taxon>Liliopsida</taxon>
        <taxon>Dioscoreales</taxon>
        <taxon>Dioscoreaceae</taxon>
        <taxon>Dioscorea</taxon>
    </lineage>
</organism>
<evidence type="ECO:0000256" key="7">
    <source>
        <dbReference type="RuleBase" id="RU003862"/>
    </source>
</evidence>
<evidence type="ECO:0000256" key="4">
    <source>
        <dbReference type="ARBA" id="ARBA00022630"/>
    </source>
</evidence>
<accession>A0A9D5CZ06</accession>
<dbReference type="GO" id="GO:0009086">
    <property type="term" value="P:methionine biosynthetic process"/>
    <property type="evidence" value="ECO:0007669"/>
    <property type="project" value="TreeGrafter"/>
</dbReference>
<dbReference type="InterPro" id="IPR029041">
    <property type="entry name" value="FAD-linked_oxidoreductase-like"/>
</dbReference>
<gene>
    <name evidence="8" type="ORF">J5N97_010581</name>
</gene>
<dbReference type="Pfam" id="PF02219">
    <property type="entry name" value="MTHFR"/>
    <property type="match status" value="2"/>
</dbReference>
<evidence type="ECO:0000256" key="2">
    <source>
        <dbReference type="ARBA" id="ARBA00004777"/>
    </source>
</evidence>
<dbReference type="EMBL" id="JAGGNH010000002">
    <property type="protein sequence ID" value="KAJ0982326.1"/>
    <property type="molecule type" value="Genomic_DNA"/>
</dbReference>
<dbReference type="GO" id="GO:0004489">
    <property type="term" value="F:methylenetetrahydrofolate reductase [NAD(P)H] activity"/>
    <property type="evidence" value="ECO:0007669"/>
    <property type="project" value="InterPro"/>
</dbReference>
<comment type="caution">
    <text evidence="8">The sequence shown here is derived from an EMBL/GenBank/DDBJ whole genome shotgun (WGS) entry which is preliminary data.</text>
</comment>
<dbReference type="PANTHER" id="PTHR45754:SF3">
    <property type="entry name" value="METHYLENETETRAHYDROFOLATE REDUCTASE (NADPH)"/>
    <property type="match status" value="1"/>
</dbReference>
<dbReference type="AlphaFoldDB" id="A0A9D5CZ06"/>
<evidence type="ECO:0000313" key="8">
    <source>
        <dbReference type="EMBL" id="KAJ0982326.1"/>
    </source>
</evidence>
<dbReference type="GO" id="GO:0005829">
    <property type="term" value="C:cytosol"/>
    <property type="evidence" value="ECO:0007669"/>
    <property type="project" value="TreeGrafter"/>
</dbReference>
<dbReference type="Proteomes" id="UP001085076">
    <property type="component" value="Miscellaneous, Linkage group lg02"/>
</dbReference>
<dbReference type="OrthoDB" id="16284at2759"/>
<comment type="pathway">
    <text evidence="2 7">One-carbon metabolism; tetrahydrofolate interconversion.</text>
</comment>
<evidence type="ECO:0000256" key="6">
    <source>
        <dbReference type="ARBA" id="ARBA00023002"/>
    </source>
</evidence>
<reference evidence="8" key="2">
    <citation type="journal article" date="2022" name="Hortic Res">
        <title>The genome of Dioscorea zingiberensis sheds light on the biosynthesis, origin and evolution of the medicinally important diosgenin saponins.</title>
        <authorList>
            <person name="Li Y."/>
            <person name="Tan C."/>
            <person name="Li Z."/>
            <person name="Guo J."/>
            <person name="Li S."/>
            <person name="Chen X."/>
            <person name="Wang C."/>
            <person name="Dai X."/>
            <person name="Yang H."/>
            <person name="Song W."/>
            <person name="Hou L."/>
            <person name="Xu J."/>
            <person name="Tong Z."/>
            <person name="Xu A."/>
            <person name="Yuan X."/>
            <person name="Wang W."/>
            <person name="Yang Q."/>
            <person name="Chen L."/>
            <person name="Sun Z."/>
            <person name="Wang K."/>
            <person name="Pan B."/>
            <person name="Chen J."/>
            <person name="Bao Y."/>
            <person name="Liu F."/>
            <person name="Qi X."/>
            <person name="Gang D.R."/>
            <person name="Wen J."/>
            <person name="Li J."/>
        </authorList>
    </citation>
    <scope>NUCLEOTIDE SEQUENCE</scope>
    <source>
        <strain evidence="8">Dzin_1.0</strain>
    </source>
</reference>
<comment type="cofactor">
    <cofactor evidence="1 7">
        <name>FAD</name>
        <dbReference type="ChEBI" id="CHEBI:57692"/>
    </cofactor>
</comment>
<name>A0A9D5CZ06_9LILI</name>
<dbReference type="GO" id="GO:0071949">
    <property type="term" value="F:FAD binding"/>
    <property type="evidence" value="ECO:0007669"/>
    <property type="project" value="TreeGrafter"/>
</dbReference>
<keyword evidence="6 7" id="KW-0560">Oxidoreductase</keyword>
<keyword evidence="4 7" id="KW-0285">Flavoprotein</keyword>
<comment type="similarity">
    <text evidence="3 7">Belongs to the methylenetetrahydrofolate reductase family.</text>
</comment>
<evidence type="ECO:0000256" key="1">
    <source>
        <dbReference type="ARBA" id="ARBA00001974"/>
    </source>
</evidence>
<evidence type="ECO:0000313" key="9">
    <source>
        <dbReference type="Proteomes" id="UP001085076"/>
    </source>
</evidence>
<evidence type="ECO:0000256" key="5">
    <source>
        <dbReference type="ARBA" id="ARBA00022827"/>
    </source>
</evidence>
<evidence type="ECO:0000256" key="3">
    <source>
        <dbReference type="ARBA" id="ARBA00006743"/>
    </source>
</evidence>
<dbReference type="PANTHER" id="PTHR45754">
    <property type="entry name" value="METHYLENETETRAHYDROFOLATE REDUCTASE"/>
    <property type="match status" value="1"/>
</dbReference>